<dbReference type="PROSITE" id="PS00893">
    <property type="entry name" value="NUDIX_BOX"/>
    <property type="match status" value="1"/>
</dbReference>
<feature type="non-terminal residue" evidence="4">
    <location>
        <position position="284"/>
    </location>
</feature>
<evidence type="ECO:0000313" key="4">
    <source>
        <dbReference type="EMBL" id="MED6116079.1"/>
    </source>
</evidence>
<dbReference type="CDD" id="cd04670">
    <property type="entry name" value="NUDIX_ASFGF2_Nudt6"/>
    <property type="match status" value="1"/>
</dbReference>
<dbReference type="Gene3D" id="3.40.630.30">
    <property type="match status" value="1"/>
</dbReference>
<comment type="similarity">
    <text evidence="1">Belongs to the Nudix hydrolase family.</text>
</comment>
<dbReference type="InterPro" id="IPR015797">
    <property type="entry name" value="NUDIX_hydrolase-like_dom_sf"/>
</dbReference>
<dbReference type="PRINTS" id="PR01356">
    <property type="entry name" value="GFGPROTEIN"/>
</dbReference>
<accession>A0ABU6QVF5</accession>
<dbReference type="InterPro" id="IPR020084">
    <property type="entry name" value="NUDIX_hydrolase_CS"/>
</dbReference>
<dbReference type="SUPFAM" id="SSF55811">
    <property type="entry name" value="Nudix"/>
    <property type="match status" value="1"/>
</dbReference>
<dbReference type="InterPro" id="IPR000086">
    <property type="entry name" value="NUDIX_hydrolase_dom"/>
</dbReference>
<evidence type="ECO:0000256" key="2">
    <source>
        <dbReference type="ARBA" id="ARBA00022801"/>
    </source>
</evidence>
<evidence type="ECO:0000256" key="1">
    <source>
        <dbReference type="ARBA" id="ARBA00005582"/>
    </source>
</evidence>
<dbReference type="InterPro" id="IPR040618">
    <property type="entry name" value="Pre-Nudix"/>
</dbReference>
<dbReference type="InterPro" id="IPR003293">
    <property type="entry name" value="Nudix_hydrolase6-like"/>
</dbReference>
<gene>
    <name evidence="4" type="ORF">PIB30_096745</name>
</gene>
<protein>
    <recommendedName>
        <fullName evidence="3">Nudix hydrolase domain-containing protein</fullName>
    </recommendedName>
</protein>
<keyword evidence="5" id="KW-1185">Reference proteome</keyword>
<dbReference type="EMBL" id="JASCZI010002321">
    <property type="protein sequence ID" value="MED6116079.1"/>
    <property type="molecule type" value="Genomic_DNA"/>
</dbReference>
<organism evidence="4 5">
    <name type="scientific">Stylosanthes scabra</name>
    <dbReference type="NCBI Taxonomy" id="79078"/>
    <lineage>
        <taxon>Eukaryota</taxon>
        <taxon>Viridiplantae</taxon>
        <taxon>Streptophyta</taxon>
        <taxon>Embryophyta</taxon>
        <taxon>Tracheophyta</taxon>
        <taxon>Spermatophyta</taxon>
        <taxon>Magnoliopsida</taxon>
        <taxon>eudicotyledons</taxon>
        <taxon>Gunneridae</taxon>
        <taxon>Pentapetalae</taxon>
        <taxon>rosids</taxon>
        <taxon>fabids</taxon>
        <taxon>Fabales</taxon>
        <taxon>Fabaceae</taxon>
        <taxon>Papilionoideae</taxon>
        <taxon>50 kb inversion clade</taxon>
        <taxon>dalbergioids sensu lato</taxon>
        <taxon>Dalbergieae</taxon>
        <taxon>Pterocarpus clade</taxon>
        <taxon>Stylosanthes</taxon>
    </lineage>
</organism>
<keyword evidence="2" id="KW-0378">Hydrolase</keyword>
<sequence>MRFGASNKLYRTCLMATSKFFNTYSQLPAPHKVTTFLSSATPESQCHNVSSSKNNSLFGRMYMSSVSSASLAAKEQEMDQIGTEFQLLRAVEDQHGGLVVNVDETMDTWVFASMLDCSLTRWKEQGKKGVWIKLPIEHSNLVAAAVKAGFRYHHAEPDYVMLVNWISNAPNTMPPNASHRVGIGAFVMNPNGQLLVVQESNGRFSGKGIWKLPTGAVNEGEDICTAAIREVKEETGIDTVFVEVLAFRQSHQTFFQKSDLFFACLLQPYSFKIQRQASEIAAAQ</sequence>
<dbReference type="PANTHER" id="PTHR13994">
    <property type="entry name" value="NUDIX HYDROLASE RELATED"/>
    <property type="match status" value="1"/>
</dbReference>
<evidence type="ECO:0000259" key="3">
    <source>
        <dbReference type="PROSITE" id="PS51462"/>
    </source>
</evidence>
<dbReference type="Pfam" id="PF18290">
    <property type="entry name" value="Nudix_hydro"/>
    <property type="match status" value="1"/>
</dbReference>
<feature type="domain" description="Nudix hydrolase" evidence="3">
    <location>
        <begin position="178"/>
        <end position="284"/>
    </location>
</feature>
<evidence type="ECO:0000313" key="5">
    <source>
        <dbReference type="Proteomes" id="UP001341840"/>
    </source>
</evidence>
<name>A0ABU6QVF5_9FABA</name>
<dbReference type="PANTHER" id="PTHR13994:SF33">
    <property type="entry name" value="NUDIX FAMILY HYDROLASE"/>
    <property type="match status" value="1"/>
</dbReference>
<dbReference type="Pfam" id="PF00293">
    <property type="entry name" value="NUDIX"/>
    <property type="match status" value="1"/>
</dbReference>
<proteinExistence type="inferred from homology"/>
<reference evidence="4 5" key="1">
    <citation type="journal article" date="2023" name="Plants (Basel)">
        <title>Bridging the Gap: Combining Genomics and Transcriptomics Approaches to Understand Stylosanthes scabra, an Orphan Legume from the Brazilian Caatinga.</title>
        <authorList>
            <person name="Ferreira-Neto J.R.C."/>
            <person name="da Silva M.D."/>
            <person name="Binneck E."/>
            <person name="de Melo N.F."/>
            <person name="da Silva R.H."/>
            <person name="de Melo A.L.T.M."/>
            <person name="Pandolfi V."/>
            <person name="Bustamante F.O."/>
            <person name="Brasileiro-Vidal A.C."/>
            <person name="Benko-Iseppon A.M."/>
        </authorList>
    </citation>
    <scope>NUCLEOTIDE SEQUENCE [LARGE SCALE GENOMIC DNA]</scope>
    <source>
        <tissue evidence="4">Leaves</tissue>
    </source>
</reference>
<dbReference type="Gene3D" id="3.90.79.10">
    <property type="entry name" value="Nucleoside Triphosphate Pyrophosphohydrolase"/>
    <property type="match status" value="1"/>
</dbReference>
<comment type="caution">
    <text evidence="4">The sequence shown here is derived from an EMBL/GenBank/DDBJ whole genome shotgun (WGS) entry which is preliminary data.</text>
</comment>
<dbReference type="PROSITE" id="PS51462">
    <property type="entry name" value="NUDIX"/>
    <property type="match status" value="1"/>
</dbReference>
<dbReference type="Proteomes" id="UP001341840">
    <property type="component" value="Unassembled WGS sequence"/>
</dbReference>